<proteinExistence type="inferred from homology"/>
<keyword evidence="11" id="KW-1185">Reference proteome</keyword>
<evidence type="ECO:0000256" key="2">
    <source>
        <dbReference type="ARBA" id="ARBA00010157"/>
    </source>
</evidence>
<keyword evidence="3" id="KW-1003">Cell membrane</keyword>
<feature type="domain" description="SSD" evidence="9">
    <location>
        <begin position="226"/>
        <end position="359"/>
    </location>
</feature>
<accession>A0A810MQA5</accession>
<keyword evidence="4 8" id="KW-0812">Transmembrane</keyword>
<gene>
    <name evidence="10" type="ORF">Prubr_02720</name>
</gene>
<comment type="similarity">
    <text evidence="2">Belongs to the resistance-nodulation-cell division (RND) (TC 2.A.6) family. MmpL subfamily.</text>
</comment>
<dbReference type="PROSITE" id="PS50156">
    <property type="entry name" value="SSD"/>
    <property type="match status" value="2"/>
</dbReference>
<sequence>MTARQVTSGRTDTETGDDPADPAGDHRPTRIGGRIGAIVSGRWSAWVVLLVAAVFSAAVILGGGQAYESTDPTAALPDTAESVQVAELQRQLPSGQLNPALVVYSRGGQPLTADDEAAIAADAAAFSAEAAGGQVSPPVFSPDRAAALLAVPLPADLDTDTTIATVERLRATAADGLPAGSTAQVSGGAGFTADIASSFDGANFRLLLVTVVVVALLLIVTYRSPWLWLVPLAVVGTADVVTNGLIAMLSRAIELPIDPSTTGIVDVLVFGAGTNYALLLIARYREELRRVDDRREAMRRSLSSAGPAIAASATTVCLSLLTLLTAVLGNDRAIGVAGAVGLAVAATYGLVVLPAALSVCGRGLFWPFVPRAGQADPARSGIWARVGGLVARRPRAVLAGSLAVLALLALGLSDARLGLSRTEQFRVQAESIDGLDTLARHFPAGSADPTSVIGNAGSEQPLLTAVQDTPGVASARVAERTAELVAIDVVLDAEPDSTASFDTIRELRERVDDVPAADALVGGTVASNLDTRDAAIRDLKVVVPLVLVVVLLVLIVLLRSLVAPLVLVTTVVATYFAALGAGNFLFTKVLDYAALDTSVPLLAFLFLVALGVDYNIFLATRAREEAFTLGTRKGMLTSLAVTGGVITSAGILLAAVFAVLGVLPLVTLTELGIIVGLGVLLDTLLVRTLLVPAIAVTVGRRFWWPSALARAKSD</sequence>
<dbReference type="PANTHER" id="PTHR33406">
    <property type="entry name" value="MEMBRANE PROTEIN MJ1562-RELATED"/>
    <property type="match status" value="1"/>
</dbReference>
<evidence type="ECO:0000256" key="6">
    <source>
        <dbReference type="ARBA" id="ARBA00023136"/>
    </source>
</evidence>
<feature type="transmembrane region" description="Helical" evidence="8">
    <location>
        <begin position="43"/>
        <end position="67"/>
    </location>
</feature>
<feature type="compositionally biased region" description="Polar residues" evidence="7">
    <location>
        <begin position="1"/>
        <end position="10"/>
    </location>
</feature>
<reference evidence="10" key="1">
    <citation type="submission" date="2020-08" db="EMBL/GenBank/DDBJ databases">
        <title>Whole genome shotgun sequence of Polymorphospora rubra NBRC 101157.</title>
        <authorList>
            <person name="Komaki H."/>
            <person name="Tamura T."/>
        </authorList>
    </citation>
    <scope>NUCLEOTIDE SEQUENCE</scope>
    <source>
        <strain evidence="10">NBRC 101157</strain>
    </source>
</reference>
<feature type="transmembrane region" description="Helical" evidence="8">
    <location>
        <begin position="671"/>
        <end position="696"/>
    </location>
</feature>
<keyword evidence="5 8" id="KW-1133">Transmembrane helix</keyword>
<evidence type="ECO:0000256" key="1">
    <source>
        <dbReference type="ARBA" id="ARBA00004651"/>
    </source>
</evidence>
<feature type="transmembrane region" description="Helical" evidence="8">
    <location>
        <begin position="396"/>
        <end position="413"/>
    </location>
</feature>
<feature type="transmembrane region" description="Helical" evidence="8">
    <location>
        <begin position="598"/>
        <end position="618"/>
    </location>
</feature>
<dbReference type="SUPFAM" id="SSF82866">
    <property type="entry name" value="Multidrug efflux transporter AcrB transmembrane domain"/>
    <property type="match status" value="2"/>
</dbReference>
<feature type="transmembrane region" description="Helical" evidence="8">
    <location>
        <begin position="261"/>
        <end position="284"/>
    </location>
</feature>
<feature type="domain" description="SSD" evidence="9">
    <location>
        <begin position="568"/>
        <end position="696"/>
    </location>
</feature>
<feature type="transmembrane region" description="Helical" evidence="8">
    <location>
        <begin position="227"/>
        <end position="249"/>
    </location>
</feature>
<dbReference type="EMBL" id="AP023359">
    <property type="protein sequence ID" value="BCJ63251.1"/>
    <property type="molecule type" value="Genomic_DNA"/>
</dbReference>
<name>A0A810MQA5_9ACTN</name>
<evidence type="ECO:0000256" key="8">
    <source>
        <dbReference type="SAM" id="Phobius"/>
    </source>
</evidence>
<dbReference type="Proteomes" id="UP000680866">
    <property type="component" value="Chromosome"/>
</dbReference>
<protein>
    <submittedName>
        <fullName evidence="10">Membrane protein</fullName>
    </submittedName>
</protein>
<comment type="subcellular location">
    <subcellularLocation>
        <location evidence="1">Cell membrane</location>
        <topology evidence="1">Multi-pass membrane protein</topology>
    </subcellularLocation>
</comment>
<feature type="transmembrane region" description="Helical" evidence="8">
    <location>
        <begin position="541"/>
        <end position="558"/>
    </location>
</feature>
<evidence type="ECO:0000259" key="9">
    <source>
        <dbReference type="PROSITE" id="PS50156"/>
    </source>
</evidence>
<dbReference type="InterPro" id="IPR050545">
    <property type="entry name" value="Mycobact_MmpL"/>
</dbReference>
<evidence type="ECO:0000313" key="10">
    <source>
        <dbReference type="EMBL" id="BCJ63251.1"/>
    </source>
</evidence>
<feature type="transmembrane region" description="Helical" evidence="8">
    <location>
        <begin position="334"/>
        <end position="357"/>
    </location>
</feature>
<feature type="transmembrane region" description="Helical" evidence="8">
    <location>
        <begin position="639"/>
        <end position="665"/>
    </location>
</feature>
<dbReference type="InterPro" id="IPR000731">
    <property type="entry name" value="SSD"/>
</dbReference>
<dbReference type="KEGG" id="pry:Prubr_02720"/>
<dbReference type="InterPro" id="IPR004869">
    <property type="entry name" value="MMPL_dom"/>
</dbReference>
<feature type="region of interest" description="Disordered" evidence="7">
    <location>
        <begin position="1"/>
        <end position="31"/>
    </location>
</feature>
<dbReference type="Pfam" id="PF03176">
    <property type="entry name" value="MMPL"/>
    <property type="match status" value="2"/>
</dbReference>
<dbReference type="GO" id="GO:0005886">
    <property type="term" value="C:plasma membrane"/>
    <property type="evidence" value="ECO:0007669"/>
    <property type="project" value="UniProtKB-SubCell"/>
</dbReference>
<dbReference type="PANTHER" id="PTHR33406:SF6">
    <property type="entry name" value="MEMBRANE PROTEIN YDGH-RELATED"/>
    <property type="match status" value="1"/>
</dbReference>
<keyword evidence="6 8" id="KW-0472">Membrane</keyword>
<feature type="transmembrane region" description="Helical" evidence="8">
    <location>
        <begin position="202"/>
        <end position="220"/>
    </location>
</feature>
<organism evidence="10 11">
    <name type="scientific">Polymorphospora rubra</name>
    <dbReference type="NCBI Taxonomy" id="338584"/>
    <lineage>
        <taxon>Bacteria</taxon>
        <taxon>Bacillati</taxon>
        <taxon>Actinomycetota</taxon>
        <taxon>Actinomycetes</taxon>
        <taxon>Micromonosporales</taxon>
        <taxon>Micromonosporaceae</taxon>
        <taxon>Polymorphospora</taxon>
    </lineage>
</organism>
<evidence type="ECO:0000256" key="4">
    <source>
        <dbReference type="ARBA" id="ARBA00022692"/>
    </source>
</evidence>
<dbReference type="AlphaFoldDB" id="A0A810MQA5"/>
<evidence type="ECO:0000256" key="7">
    <source>
        <dbReference type="SAM" id="MobiDB-lite"/>
    </source>
</evidence>
<dbReference type="Gene3D" id="1.20.1640.10">
    <property type="entry name" value="Multidrug efflux transporter AcrB transmembrane domain"/>
    <property type="match status" value="2"/>
</dbReference>
<feature type="transmembrane region" description="Helical" evidence="8">
    <location>
        <begin position="565"/>
        <end position="586"/>
    </location>
</feature>
<evidence type="ECO:0000313" key="11">
    <source>
        <dbReference type="Proteomes" id="UP000680866"/>
    </source>
</evidence>
<dbReference type="RefSeq" id="WP_212820826.1">
    <property type="nucleotide sequence ID" value="NZ_AP023359.1"/>
</dbReference>
<evidence type="ECO:0000256" key="3">
    <source>
        <dbReference type="ARBA" id="ARBA00022475"/>
    </source>
</evidence>
<evidence type="ECO:0000256" key="5">
    <source>
        <dbReference type="ARBA" id="ARBA00022989"/>
    </source>
</evidence>
<feature type="transmembrane region" description="Helical" evidence="8">
    <location>
        <begin position="305"/>
        <end position="328"/>
    </location>
</feature>